<gene>
    <name evidence="4" type="ORF">MNBD_ALPHA09-1267</name>
</gene>
<dbReference type="SUPFAM" id="SSF53850">
    <property type="entry name" value="Periplasmic binding protein-like II"/>
    <property type="match status" value="1"/>
</dbReference>
<protein>
    <recommendedName>
        <fullName evidence="3">Solute-binding protein family 3/N-terminal domain-containing protein</fullName>
    </recommendedName>
</protein>
<evidence type="ECO:0000256" key="1">
    <source>
        <dbReference type="ARBA" id="ARBA00004196"/>
    </source>
</evidence>
<evidence type="ECO:0000259" key="3">
    <source>
        <dbReference type="SMART" id="SM00062"/>
    </source>
</evidence>
<dbReference type="PANTHER" id="PTHR35936:SF17">
    <property type="entry name" value="ARGININE-BINDING EXTRACELLULAR PROTEIN ARTP"/>
    <property type="match status" value="1"/>
</dbReference>
<dbReference type="InterPro" id="IPR018313">
    <property type="entry name" value="SBP_3_CS"/>
</dbReference>
<dbReference type="AlphaFoldDB" id="A0A3B0UGT4"/>
<dbReference type="InterPro" id="IPR001638">
    <property type="entry name" value="Solute-binding_3/MltF_N"/>
</dbReference>
<keyword evidence="2" id="KW-0732">Signal</keyword>
<dbReference type="GO" id="GO:0030313">
    <property type="term" value="C:cell envelope"/>
    <property type="evidence" value="ECO:0007669"/>
    <property type="project" value="UniProtKB-SubCell"/>
</dbReference>
<name>A0A3B0UGT4_9ZZZZ</name>
<accession>A0A3B0UGT4</accession>
<dbReference type="PANTHER" id="PTHR35936">
    <property type="entry name" value="MEMBRANE-BOUND LYTIC MUREIN TRANSGLYCOSYLASE F"/>
    <property type="match status" value="1"/>
</dbReference>
<dbReference type="EMBL" id="UOEM01000119">
    <property type="protein sequence ID" value="VAW18836.1"/>
    <property type="molecule type" value="Genomic_DNA"/>
</dbReference>
<dbReference type="SMART" id="SM00062">
    <property type="entry name" value="PBPb"/>
    <property type="match status" value="1"/>
</dbReference>
<feature type="domain" description="Solute-binding protein family 3/N-terminal" evidence="3">
    <location>
        <begin position="33"/>
        <end position="262"/>
    </location>
</feature>
<sequence length="266" mass="29172">MRKWRAAAKGFIVAVLGVMAFAAPQIAPAGGAKLRLATEAAAPPLNYIGKDGRLAGFDVDIGNALCKAMTVECKWVIEDWDNLVSGLNQRRYEAIVSSLPITGEQQKNVDFTNSYHVMPAAFLGAETLEVLKIDKTTLTDKIIGVEAGSVHEAFLRDNFADIAQIKPYDLIAQATLDLVGKRLDLVFGDRIELEYSFLKTKEGRGFKLVGPSYTDAKWFGAGAGIAVRKGDDALIERLNVALARIRADGTYKKINDRYFDFDMYGN</sequence>
<organism evidence="4">
    <name type="scientific">hydrothermal vent metagenome</name>
    <dbReference type="NCBI Taxonomy" id="652676"/>
    <lineage>
        <taxon>unclassified sequences</taxon>
        <taxon>metagenomes</taxon>
        <taxon>ecological metagenomes</taxon>
    </lineage>
</organism>
<comment type="subcellular location">
    <subcellularLocation>
        <location evidence="1">Cell envelope</location>
    </subcellularLocation>
</comment>
<evidence type="ECO:0000313" key="4">
    <source>
        <dbReference type="EMBL" id="VAW18836.1"/>
    </source>
</evidence>
<evidence type="ECO:0000256" key="2">
    <source>
        <dbReference type="ARBA" id="ARBA00022729"/>
    </source>
</evidence>
<dbReference type="PROSITE" id="PS01039">
    <property type="entry name" value="SBP_BACTERIAL_3"/>
    <property type="match status" value="1"/>
</dbReference>
<dbReference type="Gene3D" id="3.40.190.10">
    <property type="entry name" value="Periplasmic binding protein-like II"/>
    <property type="match status" value="2"/>
</dbReference>
<reference evidence="4" key="1">
    <citation type="submission" date="2018-06" db="EMBL/GenBank/DDBJ databases">
        <authorList>
            <person name="Zhirakovskaya E."/>
        </authorList>
    </citation>
    <scope>NUCLEOTIDE SEQUENCE</scope>
</reference>
<proteinExistence type="predicted"/>
<dbReference type="Pfam" id="PF00497">
    <property type="entry name" value="SBP_bac_3"/>
    <property type="match status" value="1"/>
</dbReference>